<evidence type="ECO:0000256" key="3">
    <source>
        <dbReference type="ARBA" id="ARBA00004906"/>
    </source>
</evidence>
<comment type="caution">
    <text evidence="15">The sequence shown here is derived from an EMBL/GenBank/DDBJ whole genome shotgun (WGS) entry which is preliminary data.</text>
</comment>
<feature type="domain" description="RING-CH-type" evidence="14">
    <location>
        <begin position="1"/>
        <end position="31"/>
    </location>
</feature>
<dbReference type="Proteomes" id="UP000193642">
    <property type="component" value="Unassembled WGS sequence"/>
</dbReference>
<name>A0A1Y2C4J9_9FUNG</name>
<evidence type="ECO:0000256" key="1">
    <source>
        <dbReference type="ARBA" id="ARBA00000900"/>
    </source>
</evidence>
<dbReference type="PANTHER" id="PTHR13145:SF0">
    <property type="entry name" value="E3 UBIQUITIN-PROTEIN LIGASE MARCHF6"/>
    <property type="match status" value="1"/>
</dbReference>
<dbReference type="GO" id="GO:0005789">
    <property type="term" value="C:endoplasmic reticulum membrane"/>
    <property type="evidence" value="ECO:0007669"/>
    <property type="project" value="TreeGrafter"/>
</dbReference>
<dbReference type="InterPro" id="IPR013083">
    <property type="entry name" value="Znf_RING/FYVE/PHD"/>
</dbReference>
<dbReference type="SMART" id="SM00744">
    <property type="entry name" value="RINGv"/>
    <property type="match status" value="1"/>
</dbReference>
<evidence type="ECO:0000256" key="10">
    <source>
        <dbReference type="ARBA" id="ARBA00022833"/>
    </source>
</evidence>
<dbReference type="GO" id="GO:0008270">
    <property type="term" value="F:zinc ion binding"/>
    <property type="evidence" value="ECO:0007669"/>
    <property type="project" value="UniProtKB-KW"/>
</dbReference>
<dbReference type="Gene3D" id="3.30.40.10">
    <property type="entry name" value="Zinc/RING finger domain, C3HC4 (zinc finger)"/>
    <property type="match status" value="1"/>
</dbReference>
<dbReference type="GO" id="GO:0036503">
    <property type="term" value="P:ERAD pathway"/>
    <property type="evidence" value="ECO:0007669"/>
    <property type="project" value="TreeGrafter"/>
</dbReference>
<evidence type="ECO:0000256" key="12">
    <source>
        <dbReference type="ARBA" id="ARBA00023136"/>
    </source>
</evidence>
<evidence type="ECO:0000256" key="11">
    <source>
        <dbReference type="ARBA" id="ARBA00022989"/>
    </source>
</evidence>
<keyword evidence="16" id="KW-1185">Reference proteome</keyword>
<keyword evidence="12 13" id="KW-0472">Membrane</keyword>
<dbReference type="AlphaFoldDB" id="A0A1Y2C4J9"/>
<dbReference type="InterPro" id="IPR011016">
    <property type="entry name" value="Znf_RING-CH"/>
</dbReference>
<evidence type="ECO:0000256" key="4">
    <source>
        <dbReference type="ARBA" id="ARBA00012483"/>
    </source>
</evidence>
<evidence type="ECO:0000313" key="15">
    <source>
        <dbReference type="EMBL" id="ORY41953.1"/>
    </source>
</evidence>
<protein>
    <recommendedName>
        <fullName evidence="4">RING-type E3 ubiquitin transferase</fullName>
        <ecNumber evidence="4">2.3.2.27</ecNumber>
    </recommendedName>
</protein>
<evidence type="ECO:0000313" key="16">
    <source>
        <dbReference type="Proteomes" id="UP000193642"/>
    </source>
</evidence>
<keyword evidence="5" id="KW-0808">Transferase</keyword>
<evidence type="ECO:0000256" key="6">
    <source>
        <dbReference type="ARBA" id="ARBA00022692"/>
    </source>
</evidence>
<keyword evidence="6 13" id="KW-0812">Transmembrane</keyword>
<organism evidence="15 16">
    <name type="scientific">Rhizoclosmatium globosum</name>
    <dbReference type="NCBI Taxonomy" id="329046"/>
    <lineage>
        <taxon>Eukaryota</taxon>
        <taxon>Fungi</taxon>
        <taxon>Fungi incertae sedis</taxon>
        <taxon>Chytridiomycota</taxon>
        <taxon>Chytridiomycota incertae sedis</taxon>
        <taxon>Chytridiomycetes</taxon>
        <taxon>Chytridiales</taxon>
        <taxon>Chytriomycetaceae</taxon>
        <taxon>Rhizoclosmatium</taxon>
    </lineage>
</organism>
<comment type="catalytic activity">
    <reaction evidence="1">
        <text>S-ubiquitinyl-[E2 ubiquitin-conjugating enzyme]-L-cysteine + [acceptor protein]-L-lysine = [E2 ubiquitin-conjugating enzyme]-L-cysteine + N(6)-ubiquitinyl-[acceptor protein]-L-lysine.</text>
        <dbReference type="EC" id="2.3.2.27"/>
    </reaction>
</comment>
<accession>A0A1Y2C4J9</accession>
<sequence>MKFVHQECLEEWLSHSNRKHCDICNFKYNFTPIYNPETPNQISLNFFTSILFRKAVKALKFYLRCILAVSLWLIVLPFLTTAIWRFWFDPKGMFDIKARAKNSTFVQGSVNVSNLTQFTPLSDTFNASNPKVTVVPLDNVGCLCPF</sequence>
<comment type="subcellular location">
    <subcellularLocation>
        <location evidence="2">Membrane</location>
        <topology evidence="2">Multi-pass membrane protein</topology>
    </subcellularLocation>
</comment>
<keyword evidence="8" id="KW-0863">Zinc-finger</keyword>
<gene>
    <name evidence="15" type="ORF">BCR33DRAFT_328754</name>
</gene>
<dbReference type="PANTHER" id="PTHR13145">
    <property type="entry name" value="SSM4 PROTEIN"/>
    <property type="match status" value="1"/>
</dbReference>
<evidence type="ECO:0000259" key="14">
    <source>
        <dbReference type="PROSITE" id="PS51292"/>
    </source>
</evidence>
<dbReference type="EMBL" id="MCGO01000030">
    <property type="protein sequence ID" value="ORY41953.1"/>
    <property type="molecule type" value="Genomic_DNA"/>
</dbReference>
<keyword evidence="7" id="KW-0479">Metal-binding</keyword>
<dbReference type="Pfam" id="PF12906">
    <property type="entry name" value="RINGv"/>
    <property type="match status" value="1"/>
</dbReference>
<dbReference type="PROSITE" id="PS51292">
    <property type="entry name" value="ZF_RING_CH"/>
    <property type="match status" value="1"/>
</dbReference>
<dbReference type="GO" id="GO:0061630">
    <property type="term" value="F:ubiquitin protein ligase activity"/>
    <property type="evidence" value="ECO:0007669"/>
    <property type="project" value="UniProtKB-EC"/>
</dbReference>
<comment type="pathway">
    <text evidence="3">Protein modification; protein ubiquitination.</text>
</comment>
<dbReference type="STRING" id="329046.A0A1Y2C4J9"/>
<reference evidence="15 16" key="1">
    <citation type="submission" date="2016-07" db="EMBL/GenBank/DDBJ databases">
        <title>Pervasive Adenine N6-methylation of Active Genes in Fungi.</title>
        <authorList>
            <consortium name="DOE Joint Genome Institute"/>
            <person name="Mondo S.J."/>
            <person name="Dannebaum R.O."/>
            <person name="Kuo R.C."/>
            <person name="Labutti K."/>
            <person name="Haridas S."/>
            <person name="Kuo A."/>
            <person name="Salamov A."/>
            <person name="Ahrendt S.R."/>
            <person name="Lipzen A."/>
            <person name="Sullivan W."/>
            <person name="Andreopoulos W.B."/>
            <person name="Clum A."/>
            <person name="Lindquist E."/>
            <person name="Daum C."/>
            <person name="Ramamoorthy G.K."/>
            <person name="Gryganskyi A."/>
            <person name="Culley D."/>
            <person name="Magnuson J.K."/>
            <person name="James T.Y."/>
            <person name="O'Malley M.A."/>
            <person name="Stajich J.E."/>
            <person name="Spatafora J.W."/>
            <person name="Visel A."/>
            <person name="Grigoriev I.V."/>
        </authorList>
    </citation>
    <scope>NUCLEOTIDE SEQUENCE [LARGE SCALE GENOMIC DNA]</scope>
    <source>
        <strain evidence="15 16">JEL800</strain>
    </source>
</reference>
<dbReference type="EC" id="2.3.2.27" evidence="4"/>
<evidence type="ECO:0000256" key="2">
    <source>
        <dbReference type="ARBA" id="ARBA00004141"/>
    </source>
</evidence>
<dbReference type="SUPFAM" id="SSF57850">
    <property type="entry name" value="RING/U-box"/>
    <property type="match status" value="1"/>
</dbReference>
<evidence type="ECO:0000256" key="7">
    <source>
        <dbReference type="ARBA" id="ARBA00022723"/>
    </source>
</evidence>
<keyword evidence="11 13" id="KW-1133">Transmembrane helix</keyword>
<evidence type="ECO:0000256" key="9">
    <source>
        <dbReference type="ARBA" id="ARBA00022786"/>
    </source>
</evidence>
<feature type="transmembrane region" description="Helical" evidence="13">
    <location>
        <begin position="61"/>
        <end position="87"/>
    </location>
</feature>
<proteinExistence type="predicted"/>
<keyword evidence="9" id="KW-0833">Ubl conjugation pathway</keyword>
<evidence type="ECO:0000256" key="13">
    <source>
        <dbReference type="SAM" id="Phobius"/>
    </source>
</evidence>
<keyword evidence="10" id="KW-0862">Zinc</keyword>
<evidence type="ECO:0000256" key="5">
    <source>
        <dbReference type="ARBA" id="ARBA00022679"/>
    </source>
</evidence>
<dbReference type="OrthoDB" id="264354at2759"/>
<evidence type="ECO:0000256" key="8">
    <source>
        <dbReference type="ARBA" id="ARBA00022771"/>
    </source>
</evidence>